<organism evidence="1 2">
    <name type="scientific">Trichomalopsis sarcophagae</name>
    <dbReference type="NCBI Taxonomy" id="543379"/>
    <lineage>
        <taxon>Eukaryota</taxon>
        <taxon>Metazoa</taxon>
        <taxon>Ecdysozoa</taxon>
        <taxon>Arthropoda</taxon>
        <taxon>Hexapoda</taxon>
        <taxon>Insecta</taxon>
        <taxon>Pterygota</taxon>
        <taxon>Neoptera</taxon>
        <taxon>Endopterygota</taxon>
        <taxon>Hymenoptera</taxon>
        <taxon>Apocrita</taxon>
        <taxon>Proctotrupomorpha</taxon>
        <taxon>Chalcidoidea</taxon>
        <taxon>Pteromalidae</taxon>
        <taxon>Pteromalinae</taxon>
        <taxon>Trichomalopsis</taxon>
    </lineage>
</organism>
<name>A0A232FLZ0_9HYME</name>
<dbReference type="AlphaFoldDB" id="A0A232FLZ0"/>
<evidence type="ECO:0000313" key="1">
    <source>
        <dbReference type="EMBL" id="OXU31468.1"/>
    </source>
</evidence>
<dbReference type="EMBL" id="NNAY01000056">
    <property type="protein sequence ID" value="OXU31468.1"/>
    <property type="molecule type" value="Genomic_DNA"/>
</dbReference>
<evidence type="ECO:0000313" key="2">
    <source>
        <dbReference type="Proteomes" id="UP000215335"/>
    </source>
</evidence>
<keyword evidence="2" id="KW-1185">Reference proteome</keyword>
<sequence length="89" mass="9969">MRSYQFRGDVRVSTLLNNACKLKLRLNSHGVRGSITTTAERPFSPPYYLCKDEFSEYSPQVAKNESSCGGGLFGRSNSNVLSKIMWLCV</sequence>
<dbReference type="Proteomes" id="UP000215335">
    <property type="component" value="Unassembled WGS sequence"/>
</dbReference>
<proteinExistence type="predicted"/>
<accession>A0A232FLZ0</accession>
<gene>
    <name evidence="1" type="ORF">TSAR_000806</name>
</gene>
<comment type="caution">
    <text evidence="1">The sequence shown here is derived from an EMBL/GenBank/DDBJ whole genome shotgun (WGS) entry which is preliminary data.</text>
</comment>
<protein>
    <submittedName>
        <fullName evidence="1">Uncharacterized protein</fullName>
    </submittedName>
</protein>
<reference evidence="1 2" key="1">
    <citation type="journal article" date="2017" name="Curr. Biol.">
        <title>The Evolution of Venom by Co-option of Single-Copy Genes.</title>
        <authorList>
            <person name="Martinson E.O."/>
            <person name="Mrinalini"/>
            <person name="Kelkar Y.D."/>
            <person name="Chang C.H."/>
            <person name="Werren J.H."/>
        </authorList>
    </citation>
    <scope>NUCLEOTIDE SEQUENCE [LARGE SCALE GENOMIC DNA]</scope>
    <source>
        <strain evidence="1 2">Alberta</strain>
        <tissue evidence="1">Whole body</tissue>
    </source>
</reference>